<proteinExistence type="predicted"/>
<comment type="caution">
    <text evidence="1">The sequence shown here is derived from an EMBL/GenBank/DDBJ whole genome shotgun (WGS) entry which is preliminary data.</text>
</comment>
<protein>
    <submittedName>
        <fullName evidence="1">Uncharacterized protein</fullName>
    </submittedName>
</protein>
<keyword evidence="2" id="KW-1185">Reference proteome</keyword>
<gene>
    <name evidence="1" type="ORF">NX784_23095</name>
</gene>
<dbReference type="RefSeq" id="WP_258819043.1">
    <property type="nucleotide sequence ID" value="NZ_JANUGW010000022.1"/>
</dbReference>
<organism evidence="1 2">
    <name type="scientific">Massilia pinisoli</name>
    <dbReference type="NCBI Taxonomy" id="1772194"/>
    <lineage>
        <taxon>Bacteria</taxon>
        <taxon>Pseudomonadati</taxon>
        <taxon>Pseudomonadota</taxon>
        <taxon>Betaproteobacteria</taxon>
        <taxon>Burkholderiales</taxon>
        <taxon>Oxalobacteraceae</taxon>
        <taxon>Telluria group</taxon>
        <taxon>Massilia</taxon>
    </lineage>
</organism>
<reference evidence="1 2" key="1">
    <citation type="submission" date="2022-08" db="EMBL/GenBank/DDBJ databases">
        <title>Reclassification of Massilia species as members of the genera Telluria, Duganella, Pseudoduganella, Mokoshia gen. nov. and Zemynaea gen. nov. using orthogonal and non-orthogonal genome-based approaches.</title>
        <authorList>
            <person name="Bowman J.P."/>
        </authorList>
    </citation>
    <scope>NUCLEOTIDE SEQUENCE [LARGE SCALE GENOMIC DNA]</scope>
    <source>
        <strain evidence="1 2">JCM 31316</strain>
    </source>
</reference>
<dbReference type="Proteomes" id="UP001204151">
    <property type="component" value="Unassembled WGS sequence"/>
</dbReference>
<name>A0ABT1ZX59_9BURK</name>
<evidence type="ECO:0000313" key="1">
    <source>
        <dbReference type="EMBL" id="MCS0584484.1"/>
    </source>
</evidence>
<evidence type="ECO:0000313" key="2">
    <source>
        <dbReference type="Proteomes" id="UP001204151"/>
    </source>
</evidence>
<accession>A0ABT1ZX59</accession>
<dbReference type="EMBL" id="JANUGW010000022">
    <property type="protein sequence ID" value="MCS0584484.1"/>
    <property type="molecule type" value="Genomic_DNA"/>
</dbReference>
<sequence length="84" mass="9290">MDTLELLGAMDKLGGGQPQFGKFALENEFHGGRFVSADPAQFFSLDRTLLIGRLCGGRRWFRLRTRLCALPGRLVAGLVARPLE</sequence>